<dbReference type="Proteomes" id="UP000033035">
    <property type="component" value="Unassembled WGS sequence"/>
</dbReference>
<evidence type="ECO:0008006" key="5">
    <source>
        <dbReference type="Google" id="ProtNLM"/>
    </source>
</evidence>
<dbReference type="GO" id="GO:0000166">
    <property type="term" value="F:nucleotide binding"/>
    <property type="evidence" value="ECO:0007669"/>
    <property type="project" value="InterPro"/>
</dbReference>
<dbReference type="EMBL" id="AQHW01000013">
    <property type="protein sequence ID" value="KKB57370.1"/>
    <property type="molecule type" value="Genomic_DNA"/>
</dbReference>
<dbReference type="PANTHER" id="PTHR43818:SF5">
    <property type="entry name" value="OXIDOREDUCTASE FAMILY PROTEIN"/>
    <property type="match status" value="1"/>
</dbReference>
<evidence type="ECO:0000313" key="3">
    <source>
        <dbReference type="EMBL" id="KKB57370.1"/>
    </source>
</evidence>
<dbReference type="PATRIC" id="fig|1203610.3.peg.2148"/>
<sequence>MTTRRSFIKKAVAGTAMLSFGGVLPGFSAKSYANIVGANDRILIGCIGVNSRGAALARNFTKQKNCIVKHICDVDSRALNKCIAEVTNISDTTPKGYKDLRLMLEKKDLDAVVIATPDHWHAPAALLAMKAGKHVYLEKPCSHSPEEGEILIQAAQKYNKVVQMGNQRRSWPNVVEAINEIKAGTIGKVYFGKSWYTNNRAPIGRGKEVPVPDWLDWDLWQGAAPRTTYKDNIVHYNWHWFWRWGTGEALNNGTHMIDLLRWGMEVDYPTSVQSTGGRYYYQDDWETPDTQVISLNFGDKKSMIWEGHCCNAFKIEDNSVGALFYGEKANLLIGGGNYYKIMDHKNQIIREVESKIQTDPRNRMDPAQQLDAIHIQNFFDAIKKGEKLNAGIESGHISTLLVQLGNIAQRSGEKLETDPANGHIRNKQIADKYWRRTYQEGWEVKL</sequence>
<protein>
    <recommendedName>
        <fullName evidence="5">Tat (Twin-arginine translocation) pathway signal sequence</fullName>
    </recommendedName>
</protein>
<dbReference type="InterPro" id="IPR006311">
    <property type="entry name" value="TAT_signal"/>
</dbReference>
<dbReference type="Gene3D" id="3.40.50.720">
    <property type="entry name" value="NAD(P)-binding Rossmann-like Domain"/>
    <property type="match status" value="1"/>
</dbReference>
<dbReference type="PROSITE" id="PS51318">
    <property type="entry name" value="TAT"/>
    <property type="match status" value="1"/>
</dbReference>
<name>A0A0F5JIE6_9BACT</name>
<dbReference type="HOGENOM" id="CLU_023194_24_0_10"/>
<dbReference type="Pfam" id="PF01408">
    <property type="entry name" value="GFO_IDH_MocA"/>
    <property type="match status" value="1"/>
</dbReference>
<feature type="domain" description="Gfo/Idh/MocA-like oxidoreductase bacterial type C-terminal" evidence="2">
    <location>
        <begin position="207"/>
        <end position="443"/>
    </location>
</feature>
<evidence type="ECO:0000259" key="2">
    <source>
        <dbReference type="Pfam" id="PF19051"/>
    </source>
</evidence>
<dbReference type="SUPFAM" id="SSF55347">
    <property type="entry name" value="Glyceraldehyde-3-phosphate dehydrogenase-like, C-terminal domain"/>
    <property type="match status" value="1"/>
</dbReference>
<dbReference type="RefSeq" id="WP_028730288.1">
    <property type="nucleotide sequence ID" value="NZ_KE386765.1"/>
</dbReference>
<accession>A0A0F5JIE6</accession>
<dbReference type="Pfam" id="PF19051">
    <property type="entry name" value="GFO_IDH_MocA_C2"/>
    <property type="match status" value="1"/>
</dbReference>
<dbReference type="AlphaFoldDB" id="A0A0F5JIE6"/>
<dbReference type="InterPro" id="IPR000683">
    <property type="entry name" value="Gfo/Idh/MocA-like_OxRdtase_N"/>
</dbReference>
<dbReference type="PANTHER" id="PTHR43818">
    <property type="entry name" value="BCDNA.GH03377"/>
    <property type="match status" value="1"/>
</dbReference>
<feature type="domain" description="Gfo/Idh/MocA-like oxidoreductase N-terminal" evidence="1">
    <location>
        <begin position="44"/>
        <end position="165"/>
    </location>
</feature>
<dbReference type="SUPFAM" id="SSF51735">
    <property type="entry name" value="NAD(P)-binding Rossmann-fold domains"/>
    <property type="match status" value="1"/>
</dbReference>
<keyword evidence="4" id="KW-1185">Reference proteome</keyword>
<dbReference type="InterPro" id="IPR050463">
    <property type="entry name" value="Gfo/Idh/MocA_oxidrdct_glycsds"/>
</dbReference>
<dbReference type="STRING" id="1203610.HMPREF1536_02092"/>
<gene>
    <name evidence="3" type="ORF">HMPREF1536_02092</name>
</gene>
<reference evidence="3 4" key="1">
    <citation type="submission" date="2013-04" db="EMBL/GenBank/DDBJ databases">
        <title>The Genome Sequence of Parabacteroides gordonii DSM 23371.</title>
        <authorList>
            <consortium name="The Broad Institute Genomics Platform"/>
            <person name="Earl A."/>
            <person name="Ward D."/>
            <person name="Feldgarden M."/>
            <person name="Gevers D."/>
            <person name="Martens E."/>
            <person name="Sakamoto M."/>
            <person name="Benno Y."/>
            <person name="Suzuki N."/>
            <person name="Matsunaga N."/>
            <person name="Koshihara K."/>
            <person name="Seki M."/>
            <person name="Komiya H."/>
            <person name="Walker B."/>
            <person name="Young S."/>
            <person name="Zeng Q."/>
            <person name="Gargeya S."/>
            <person name="Fitzgerald M."/>
            <person name="Haas B."/>
            <person name="Abouelleil A."/>
            <person name="Allen A.W."/>
            <person name="Alvarado L."/>
            <person name="Arachchi H.M."/>
            <person name="Berlin A.M."/>
            <person name="Chapman S.B."/>
            <person name="Gainer-Dewar J."/>
            <person name="Goldberg J."/>
            <person name="Griggs A."/>
            <person name="Gujja S."/>
            <person name="Hansen M."/>
            <person name="Howarth C."/>
            <person name="Imamovic A."/>
            <person name="Ireland A."/>
            <person name="Larimer J."/>
            <person name="McCowan C."/>
            <person name="Murphy C."/>
            <person name="Pearson M."/>
            <person name="Poon T.W."/>
            <person name="Priest M."/>
            <person name="Roberts A."/>
            <person name="Saif S."/>
            <person name="Shea T."/>
            <person name="Sisk P."/>
            <person name="Sykes S."/>
            <person name="Wortman J."/>
            <person name="Nusbaum C."/>
            <person name="Birren B."/>
        </authorList>
    </citation>
    <scope>NUCLEOTIDE SEQUENCE [LARGE SCALE GENOMIC DNA]</scope>
    <source>
        <strain evidence="3 4">MS-1</strain>
    </source>
</reference>
<organism evidence="3 4">
    <name type="scientific">Parabacteroides gordonii MS-1 = DSM 23371</name>
    <dbReference type="NCBI Taxonomy" id="1203610"/>
    <lineage>
        <taxon>Bacteria</taxon>
        <taxon>Pseudomonadati</taxon>
        <taxon>Bacteroidota</taxon>
        <taxon>Bacteroidia</taxon>
        <taxon>Bacteroidales</taxon>
        <taxon>Tannerellaceae</taxon>
        <taxon>Parabacteroides</taxon>
    </lineage>
</organism>
<dbReference type="InterPro" id="IPR036291">
    <property type="entry name" value="NAD(P)-bd_dom_sf"/>
</dbReference>
<dbReference type="Gene3D" id="3.30.360.10">
    <property type="entry name" value="Dihydrodipicolinate Reductase, domain 2"/>
    <property type="match status" value="1"/>
</dbReference>
<evidence type="ECO:0000259" key="1">
    <source>
        <dbReference type="Pfam" id="PF01408"/>
    </source>
</evidence>
<proteinExistence type="predicted"/>
<dbReference type="InterPro" id="IPR043906">
    <property type="entry name" value="Gfo/Idh/MocA_OxRdtase_bact_C"/>
</dbReference>
<comment type="caution">
    <text evidence="3">The sequence shown here is derived from an EMBL/GenBank/DDBJ whole genome shotgun (WGS) entry which is preliminary data.</text>
</comment>
<evidence type="ECO:0000313" key="4">
    <source>
        <dbReference type="Proteomes" id="UP000033035"/>
    </source>
</evidence>